<proteinExistence type="predicted"/>
<evidence type="ECO:0000313" key="2">
    <source>
        <dbReference type="EMBL" id="KAF0293686.1"/>
    </source>
</evidence>
<dbReference type="Proteomes" id="UP000440578">
    <property type="component" value="Unassembled WGS sequence"/>
</dbReference>
<dbReference type="EMBL" id="VIIS01001731">
    <property type="protein sequence ID" value="KAF0293686.1"/>
    <property type="molecule type" value="Genomic_DNA"/>
</dbReference>
<dbReference type="AlphaFoldDB" id="A0A6A4VGX7"/>
<keyword evidence="3" id="KW-1185">Reference proteome</keyword>
<feature type="compositionally biased region" description="Basic and acidic residues" evidence="1">
    <location>
        <begin position="9"/>
        <end position="27"/>
    </location>
</feature>
<evidence type="ECO:0000256" key="1">
    <source>
        <dbReference type="SAM" id="MobiDB-lite"/>
    </source>
</evidence>
<comment type="caution">
    <text evidence="2">The sequence shown here is derived from an EMBL/GenBank/DDBJ whole genome shotgun (WGS) entry which is preliminary data.</text>
</comment>
<protein>
    <submittedName>
        <fullName evidence="2">Uncharacterized protein</fullName>
    </submittedName>
</protein>
<organism evidence="2 3">
    <name type="scientific">Amphibalanus amphitrite</name>
    <name type="common">Striped barnacle</name>
    <name type="synonym">Balanus amphitrite</name>
    <dbReference type="NCBI Taxonomy" id="1232801"/>
    <lineage>
        <taxon>Eukaryota</taxon>
        <taxon>Metazoa</taxon>
        <taxon>Ecdysozoa</taxon>
        <taxon>Arthropoda</taxon>
        <taxon>Crustacea</taxon>
        <taxon>Multicrustacea</taxon>
        <taxon>Cirripedia</taxon>
        <taxon>Thoracica</taxon>
        <taxon>Thoracicalcarea</taxon>
        <taxon>Balanomorpha</taxon>
        <taxon>Balanoidea</taxon>
        <taxon>Balanidae</taxon>
        <taxon>Amphibalaninae</taxon>
        <taxon>Amphibalanus</taxon>
    </lineage>
</organism>
<evidence type="ECO:0000313" key="3">
    <source>
        <dbReference type="Proteomes" id="UP000440578"/>
    </source>
</evidence>
<reference evidence="2 3" key="1">
    <citation type="submission" date="2019-07" db="EMBL/GenBank/DDBJ databases">
        <title>Draft genome assembly of a fouling barnacle, Amphibalanus amphitrite (Darwin, 1854): The first reference genome for Thecostraca.</title>
        <authorList>
            <person name="Kim W."/>
        </authorList>
    </citation>
    <scope>NUCLEOTIDE SEQUENCE [LARGE SCALE GENOMIC DNA]</scope>
    <source>
        <strain evidence="2">SNU_AA5</strain>
        <tissue evidence="2">Soma without cirri and trophi</tissue>
    </source>
</reference>
<gene>
    <name evidence="2" type="ORF">FJT64_000810</name>
</gene>
<accession>A0A6A4VGX7</accession>
<dbReference type="OrthoDB" id="6342337at2759"/>
<sequence length="156" mass="17767">MSRFKRKKLETTKKGKGDEKTAEKDSTEAENQPEGIVQRADSPADQPPPAERPNAEEEATKKKRKRKAMDGMLLLRPYQSSIVAWSMLVSPELTFLADASIQLDYWLWFNISQPHTPVSFMLFRPPSVRVLRPYIVGGSEDPTLAPLKVLHIHKRI</sequence>
<name>A0A6A4VGX7_AMPAM</name>
<feature type="region of interest" description="Disordered" evidence="1">
    <location>
        <begin position="1"/>
        <end position="68"/>
    </location>
</feature>